<feature type="transmembrane region" description="Helical" evidence="1">
    <location>
        <begin position="70"/>
        <end position="86"/>
    </location>
</feature>
<dbReference type="EMBL" id="CP126981">
    <property type="protein sequence ID" value="WIM86724.1"/>
    <property type="molecule type" value="Genomic_DNA"/>
</dbReference>
<feature type="transmembrane region" description="Helical" evidence="1">
    <location>
        <begin position="196"/>
        <end position="215"/>
    </location>
</feature>
<reference evidence="2 3" key="1">
    <citation type="journal article" date="2023" name="Microbiol. Resour. Announc.">
        <title>Complete Genome Sequence of Mycobacterium wuenschmanii, a novel Nontuberculous Mycobacterium Isolated from a captive population of Amazon Milk Frogs.</title>
        <authorList>
            <person name="Hicks J."/>
            <person name="Zeineldin M."/>
            <person name="Ward H."/>
            <person name="Wuenschmann A."/>
            <person name="Camp P."/>
            <person name="Farrell D."/>
            <person name="Lehman K."/>
            <person name="Thacker T."/>
            <person name="Cuthbert E."/>
        </authorList>
    </citation>
    <scope>NUCLEOTIDE SEQUENCE [LARGE SCALE GENOMIC DNA]</scope>
    <source>
        <strain evidence="2 3">Wuenschmanii</strain>
    </source>
</reference>
<keyword evidence="1" id="KW-1133">Transmembrane helix</keyword>
<evidence type="ECO:0000256" key="1">
    <source>
        <dbReference type="SAM" id="Phobius"/>
    </source>
</evidence>
<organism evidence="2 3">
    <name type="scientific">Candidatus Mycobacterium wuenschmannii</name>
    <dbReference type="NCBI Taxonomy" id="3027808"/>
    <lineage>
        <taxon>Bacteria</taxon>
        <taxon>Bacillati</taxon>
        <taxon>Actinomycetota</taxon>
        <taxon>Actinomycetes</taxon>
        <taxon>Mycobacteriales</taxon>
        <taxon>Mycobacteriaceae</taxon>
        <taxon>Mycobacterium</taxon>
    </lineage>
</organism>
<feature type="transmembrane region" description="Helical" evidence="1">
    <location>
        <begin position="156"/>
        <end position="176"/>
    </location>
</feature>
<evidence type="ECO:0008006" key="4">
    <source>
        <dbReference type="Google" id="ProtNLM"/>
    </source>
</evidence>
<proteinExistence type="predicted"/>
<sequence length="256" mass="28596">MPAFVRLQLFWLAVSLSIPAVCMVLAVTHAADPLLLTDIALPGLLSCWIVALATPFLFGGNESRELRRTGFVLMWSAIAIVFPLSWDLPWAILHDWVNGATAADTSKWYFWAYAVADTRFLRSDPLMILVEYWSGVIGIVEITFVTLFLRNRTAAAIRFFVAAGCFQFYGCTVFFVSQLMRHLADIRPDALSYFKFFGLNGMWMIVPAISGYLLIQLTKDPDYDARAAARALLGKPPKALSRNAVSSTRDRQTAGR</sequence>
<protein>
    <recommendedName>
        <fullName evidence="4">Emopamil binding protein</fullName>
    </recommendedName>
</protein>
<evidence type="ECO:0000313" key="3">
    <source>
        <dbReference type="Proteomes" id="UP001236585"/>
    </source>
</evidence>
<keyword evidence="3" id="KW-1185">Reference proteome</keyword>
<keyword evidence="1" id="KW-0472">Membrane</keyword>
<name>A0ABY8VYZ3_9MYCO</name>
<accession>A0ABY8VYZ3</accession>
<feature type="transmembrane region" description="Helical" evidence="1">
    <location>
        <begin position="40"/>
        <end position="58"/>
    </location>
</feature>
<dbReference type="RefSeq" id="WP_285186198.1">
    <property type="nucleotide sequence ID" value="NZ_CP126981.1"/>
</dbReference>
<keyword evidence="1" id="KW-0812">Transmembrane</keyword>
<gene>
    <name evidence="2" type="ORF">PT015_17805</name>
</gene>
<dbReference type="Proteomes" id="UP001236585">
    <property type="component" value="Chromosome"/>
</dbReference>
<evidence type="ECO:0000313" key="2">
    <source>
        <dbReference type="EMBL" id="WIM86724.1"/>
    </source>
</evidence>
<feature type="transmembrane region" description="Helical" evidence="1">
    <location>
        <begin position="132"/>
        <end position="149"/>
    </location>
</feature>